<comment type="caution">
    <text evidence="1">The sequence shown here is derived from an EMBL/GenBank/DDBJ whole genome shotgun (WGS) entry which is preliminary data.</text>
</comment>
<reference evidence="1 2" key="1">
    <citation type="submission" date="2010-08" db="EMBL/GenBank/DDBJ databases">
        <title>The draft genome of Desulfovibrio fructosovorans JJ.</title>
        <authorList>
            <consortium name="US DOE Joint Genome Institute (JGI-PGF)"/>
            <person name="Lucas S."/>
            <person name="Copeland A."/>
            <person name="Lapidus A."/>
            <person name="Cheng J.-F."/>
            <person name="Bruce D."/>
            <person name="Goodwin L."/>
            <person name="Pitluck S."/>
            <person name="Land M.L."/>
            <person name="Hauser L."/>
            <person name="Chang Y.-J."/>
            <person name="Jeffries C."/>
            <person name="Wall J.D."/>
            <person name="Stahl D.A."/>
            <person name="Arkin A.P."/>
            <person name="Dehal P."/>
            <person name="Stolyar S.M."/>
            <person name="Hazen T.C."/>
            <person name="Woyke T.J."/>
        </authorList>
    </citation>
    <scope>NUCLEOTIDE SEQUENCE [LARGE SCALE GENOMIC DNA]</scope>
    <source>
        <strain evidence="1 2">JJ</strain>
    </source>
</reference>
<organism evidence="1 2">
    <name type="scientific">Solidesulfovibrio fructosivorans JJ]</name>
    <dbReference type="NCBI Taxonomy" id="596151"/>
    <lineage>
        <taxon>Bacteria</taxon>
        <taxon>Pseudomonadati</taxon>
        <taxon>Thermodesulfobacteriota</taxon>
        <taxon>Desulfovibrionia</taxon>
        <taxon>Desulfovibrionales</taxon>
        <taxon>Desulfovibrionaceae</taxon>
        <taxon>Solidesulfovibrio</taxon>
    </lineage>
</organism>
<dbReference type="eggNOG" id="ENOG50317UQ">
    <property type="taxonomic scope" value="Bacteria"/>
</dbReference>
<dbReference type="EMBL" id="AECZ01000002">
    <property type="protein sequence ID" value="EFL52820.1"/>
    <property type="molecule type" value="Genomic_DNA"/>
</dbReference>
<dbReference type="RefSeq" id="WP_005990690.1">
    <property type="nucleotide sequence ID" value="NZ_AECZ01000002.1"/>
</dbReference>
<proteinExistence type="predicted"/>
<protein>
    <submittedName>
        <fullName evidence="1">Uncharacterized protein</fullName>
    </submittedName>
</protein>
<evidence type="ECO:0000313" key="1">
    <source>
        <dbReference type="EMBL" id="EFL52820.1"/>
    </source>
</evidence>
<evidence type="ECO:0000313" key="2">
    <source>
        <dbReference type="Proteomes" id="UP000006250"/>
    </source>
</evidence>
<gene>
    <name evidence="1" type="ORF">DesfrDRAFT_0450</name>
</gene>
<sequence>MSDIYPLSMHCRFEGFPARIRVTCGQAFDTARATPYSYGSRVTLSQTPRSGVLSGTLTPGEPLPTLETIYSDTGDDDDFSLKLAHYGYGRFYLPDADASRYALALVKGIRVEATGVYRSFETVDVWDTLIPAETDLSAPLAAPDTVYLQDDDGTGRTSVLWYRGDMPAGGIVVTGTLQLGGDVALQL</sequence>
<dbReference type="Proteomes" id="UP000006250">
    <property type="component" value="Unassembled WGS sequence"/>
</dbReference>
<dbReference type="STRING" id="596151.DesfrDRAFT_0450"/>
<keyword evidence="2" id="KW-1185">Reference proteome</keyword>
<dbReference type="AlphaFoldDB" id="E1JS51"/>
<accession>E1JS51</accession>
<dbReference type="OrthoDB" id="5452658at2"/>
<name>E1JS51_SOLFR</name>